<dbReference type="EMBL" id="VSIX01000083">
    <property type="protein sequence ID" value="TYB30760.1"/>
    <property type="molecule type" value="Genomic_DNA"/>
</dbReference>
<evidence type="ECO:0000256" key="2">
    <source>
        <dbReference type="ARBA" id="ARBA00022679"/>
    </source>
</evidence>
<reference evidence="4" key="1">
    <citation type="submission" date="2019-08" db="EMBL/GenBank/DDBJ databases">
        <title>Genomic characterization of a novel candidate phylum (ARYD3) from a high temperature, high salinity tertiary oil reservoir in north central Oklahoma, USA.</title>
        <authorList>
            <person name="Youssef N.H."/>
            <person name="Yadav A."/>
            <person name="Elshahed M.S."/>
        </authorList>
    </citation>
    <scope>NUCLEOTIDE SEQUENCE [LARGE SCALE GENOMIC DNA]</scope>
    <source>
        <strain evidence="4">ARYD3</strain>
    </source>
</reference>
<gene>
    <name evidence="4" type="ORF">FXF47_07635</name>
</gene>
<comment type="caution">
    <text evidence="4">The sequence shown here is derived from an EMBL/GenBank/DDBJ whole genome shotgun (WGS) entry which is preliminary data.</text>
</comment>
<dbReference type="InterPro" id="IPR041698">
    <property type="entry name" value="Methyltransf_25"/>
</dbReference>
<feature type="non-terminal residue" evidence="4">
    <location>
        <position position="1"/>
    </location>
</feature>
<organism evidence="4 5">
    <name type="scientific">Candidatus Mcinerneyibacterium aminivorans</name>
    <dbReference type="NCBI Taxonomy" id="2703815"/>
    <lineage>
        <taxon>Bacteria</taxon>
        <taxon>Candidatus Macinerneyibacteriota</taxon>
        <taxon>Candidatus Mcinerneyibacteria</taxon>
        <taxon>Candidatus Mcinerneyibacteriales</taxon>
        <taxon>Candidatus Mcinerneyibacteriaceae</taxon>
        <taxon>Candidatus Mcinerneyibacterium</taxon>
    </lineage>
</organism>
<dbReference type="Gene3D" id="3.40.50.150">
    <property type="entry name" value="Vaccinia Virus protein VP39"/>
    <property type="match status" value="1"/>
</dbReference>
<dbReference type="GO" id="GO:0008168">
    <property type="term" value="F:methyltransferase activity"/>
    <property type="evidence" value="ECO:0007669"/>
    <property type="project" value="UniProtKB-KW"/>
</dbReference>
<dbReference type="SUPFAM" id="SSF53335">
    <property type="entry name" value="S-adenosyl-L-methionine-dependent methyltransferases"/>
    <property type="match status" value="1"/>
</dbReference>
<dbReference type="Gene3D" id="2.20.25.110">
    <property type="entry name" value="S-adenosyl-L-methionine-dependent methyltransferases"/>
    <property type="match status" value="1"/>
</dbReference>
<name>A0A5D0MH54_9BACT</name>
<dbReference type="InterPro" id="IPR029063">
    <property type="entry name" value="SAM-dependent_MTases_sf"/>
</dbReference>
<proteinExistence type="predicted"/>
<dbReference type="Proteomes" id="UP000324143">
    <property type="component" value="Unassembled WGS sequence"/>
</dbReference>
<dbReference type="CDD" id="cd02440">
    <property type="entry name" value="AdoMet_MTases"/>
    <property type="match status" value="1"/>
</dbReference>
<evidence type="ECO:0000256" key="1">
    <source>
        <dbReference type="ARBA" id="ARBA00022603"/>
    </source>
</evidence>
<dbReference type="PANTHER" id="PTHR43861:SF1">
    <property type="entry name" value="TRANS-ACONITATE 2-METHYLTRANSFERASE"/>
    <property type="match status" value="1"/>
</dbReference>
<feature type="domain" description="Methyltransferase" evidence="3">
    <location>
        <begin position="42"/>
        <end position="134"/>
    </location>
</feature>
<evidence type="ECO:0000313" key="4">
    <source>
        <dbReference type="EMBL" id="TYB30760.1"/>
    </source>
</evidence>
<dbReference type="PANTHER" id="PTHR43861">
    <property type="entry name" value="TRANS-ACONITATE 2-METHYLTRANSFERASE-RELATED"/>
    <property type="match status" value="1"/>
</dbReference>
<keyword evidence="2" id="KW-0808">Transferase</keyword>
<keyword evidence="1 4" id="KW-0489">Methyltransferase</keyword>
<dbReference type="Pfam" id="PF13649">
    <property type="entry name" value="Methyltransf_25"/>
    <property type="match status" value="1"/>
</dbReference>
<protein>
    <submittedName>
        <fullName evidence="4">Class I SAM-dependent methyltransferase</fullName>
    </submittedName>
</protein>
<evidence type="ECO:0000259" key="3">
    <source>
        <dbReference type="Pfam" id="PF13649"/>
    </source>
</evidence>
<keyword evidence="5" id="KW-1185">Reference proteome</keyword>
<dbReference type="AlphaFoldDB" id="A0A5D0MH54"/>
<sequence>NRCEEVYEVDDYLYFYDYPSKFTKQQVDFVIDKLDLQGKEKILDIPCGYGRHSFYLGEKGFDVTGIDLMNGFLNYARENNNSKNVKYIQGDMRKIKYKREFDVVIMLGGSFGFFSDRENERVIEKISNALKSNGYFIMDNLSRDHLLNTYKNQCVNRQNDDFMIDFNNFDYVEGRSYCERVIVRDGQIRKVNFSIRLYNINELKKMSKKYDMIIEDAYGDWSGGNYDKNAKRQIVIMKKR</sequence>
<dbReference type="GO" id="GO:0032259">
    <property type="term" value="P:methylation"/>
    <property type="evidence" value="ECO:0007669"/>
    <property type="project" value="UniProtKB-KW"/>
</dbReference>
<accession>A0A5D0MH54</accession>
<evidence type="ECO:0000313" key="5">
    <source>
        <dbReference type="Proteomes" id="UP000324143"/>
    </source>
</evidence>